<evidence type="ECO:0000313" key="9">
    <source>
        <dbReference type="EMBL" id="KAH9420295.1"/>
    </source>
</evidence>
<feature type="compositionally biased region" description="Acidic residues" evidence="6">
    <location>
        <begin position="934"/>
        <end position="949"/>
    </location>
</feature>
<dbReference type="EC" id="2.7.11.1" evidence="2"/>
<reference evidence="9 10" key="2">
    <citation type="journal article" date="2022" name="Mol. Biol. Evol.">
        <title>Comparative Genomics Reveals Insights into the Divergent Evolution of Astigmatic Mites and Household Pest Adaptations.</title>
        <authorList>
            <person name="Xiong Q."/>
            <person name="Wan A.T."/>
            <person name="Liu X."/>
            <person name="Fung C.S."/>
            <person name="Xiao X."/>
            <person name="Malainual N."/>
            <person name="Hou J."/>
            <person name="Wang L."/>
            <person name="Wang M."/>
            <person name="Yang K.Y."/>
            <person name="Cui Y."/>
            <person name="Leung E.L."/>
            <person name="Nong W."/>
            <person name="Shin S.K."/>
            <person name="Au S.W."/>
            <person name="Jeong K.Y."/>
            <person name="Chew F.T."/>
            <person name="Hui J.H."/>
            <person name="Leung T.F."/>
            <person name="Tungtrongchitr A."/>
            <person name="Zhong N."/>
            <person name="Liu Z."/>
            <person name="Tsui S.K."/>
        </authorList>
    </citation>
    <scope>NUCLEOTIDE SEQUENCE [LARGE SCALE GENOMIC DNA]</scope>
    <source>
        <strain evidence="9">Derp</strain>
    </source>
</reference>
<evidence type="ECO:0000313" key="10">
    <source>
        <dbReference type="Proteomes" id="UP000887458"/>
    </source>
</evidence>
<evidence type="ECO:0000256" key="1">
    <source>
        <dbReference type="ARBA" id="ARBA00008874"/>
    </source>
</evidence>
<feature type="domain" description="CNH" evidence="8">
    <location>
        <begin position="1039"/>
        <end position="1393"/>
    </location>
</feature>
<feature type="compositionally biased region" description="Low complexity" evidence="6">
    <location>
        <begin position="866"/>
        <end position="882"/>
    </location>
</feature>
<dbReference type="CDD" id="cd06613">
    <property type="entry name" value="STKc_MAP4K3_like"/>
    <property type="match status" value="1"/>
</dbReference>
<dbReference type="Proteomes" id="UP000887458">
    <property type="component" value="Unassembled WGS sequence"/>
</dbReference>
<reference evidence="9 10" key="1">
    <citation type="journal article" date="2018" name="J. Allergy Clin. Immunol.">
        <title>High-quality assembly of Dermatophagoides pteronyssinus genome and transcriptome reveals a wide range of novel allergens.</title>
        <authorList>
            <person name="Liu X.Y."/>
            <person name="Yang K.Y."/>
            <person name="Wang M.Q."/>
            <person name="Kwok J.S."/>
            <person name="Zeng X."/>
            <person name="Yang Z."/>
            <person name="Xiao X.J."/>
            <person name="Lau C.P."/>
            <person name="Li Y."/>
            <person name="Huang Z.M."/>
            <person name="Ba J.G."/>
            <person name="Yim A.K."/>
            <person name="Ouyang C.Y."/>
            <person name="Ngai S.M."/>
            <person name="Chan T.F."/>
            <person name="Leung E.L."/>
            <person name="Liu L."/>
            <person name="Liu Z.G."/>
            <person name="Tsui S.K."/>
        </authorList>
    </citation>
    <scope>NUCLEOTIDE SEQUENCE [LARGE SCALE GENOMIC DNA]</scope>
    <source>
        <strain evidence="9">Derp</strain>
    </source>
</reference>
<dbReference type="Pfam" id="PF00780">
    <property type="entry name" value="CNH"/>
    <property type="match status" value="1"/>
</dbReference>
<feature type="compositionally biased region" description="Low complexity" evidence="6">
    <location>
        <begin position="1"/>
        <end position="13"/>
    </location>
</feature>
<feature type="compositionally biased region" description="Low complexity" evidence="6">
    <location>
        <begin position="800"/>
        <end position="817"/>
    </location>
</feature>
<feature type="compositionally biased region" description="Low complexity" evidence="6">
    <location>
        <begin position="971"/>
        <end position="1002"/>
    </location>
</feature>
<accession>A0ABQ8JD43</accession>
<dbReference type="InterPro" id="IPR011009">
    <property type="entry name" value="Kinase-like_dom_sf"/>
</dbReference>
<evidence type="ECO:0000256" key="3">
    <source>
        <dbReference type="ARBA" id="ARBA00022741"/>
    </source>
</evidence>
<dbReference type="PROSITE" id="PS50011">
    <property type="entry name" value="PROTEIN_KINASE_DOM"/>
    <property type="match status" value="1"/>
</dbReference>
<dbReference type="InterPro" id="IPR050629">
    <property type="entry name" value="STE20/SPS1-PAK"/>
</dbReference>
<proteinExistence type="inferred from homology"/>
<name>A0ABQ8JD43_DERPT</name>
<keyword evidence="10" id="KW-1185">Reference proteome</keyword>
<feature type="compositionally biased region" description="Acidic residues" evidence="6">
    <location>
        <begin position="899"/>
        <end position="908"/>
    </location>
</feature>
<keyword evidence="9" id="KW-0418">Kinase</keyword>
<feature type="compositionally biased region" description="Polar residues" evidence="6">
    <location>
        <begin position="14"/>
        <end position="25"/>
    </location>
</feature>
<evidence type="ECO:0000256" key="5">
    <source>
        <dbReference type="PROSITE-ProRule" id="PRU10141"/>
    </source>
</evidence>
<feature type="compositionally biased region" description="Pro residues" evidence="6">
    <location>
        <begin position="912"/>
        <end position="922"/>
    </location>
</feature>
<dbReference type="InterPro" id="IPR000719">
    <property type="entry name" value="Prot_kinase_dom"/>
</dbReference>
<dbReference type="SUPFAM" id="SSF56112">
    <property type="entry name" value="Protein kinase-like (PK-like)"/>
    <property type="match status" value="1"/>
</dbReference>
<dbReference type="PROSITE" id="PS00107">
    <property type="entry name" value="PROTEIN_KINASE_ATP"/>
    <property type="match status" value="1"/>
</dbReference>
<feature type="compositionally biased region" description="Low complexity" evidence="6">
    <location>
        <begin position="923"/>
        <end position="933"/>
    </location>
</feature>
<evidence type="ECO:0000259" key="8">
    <source>
        <dbReference type="PROSITE" id="PS50219"/>
    </source>
</evidence>
<evidence type="ECO:0000256" key="2">
    <source>
        <dbReference type="ARBA" id="ARBA00012513"/>
    </source>
</evidence>
<feature type="region of interest" description="Disordered" evidence="6">
    <location>
        <begin position="865"/>
        <end position="1002"/>
    </location>
</feature>
<feature type="compositionally biased region" description="Low complexity" evidence="6">
    <location>
        <begin position="380"/>
        <end position="405"/>
    </location>
</feature>
<dbReference type="SMART" id="SM00036">
    <property type="entry name" value="CNH"/>
    <property type="match status" value="1"/>
</dbReference>
<comment type="caution">
    <text evidence="9">The sequence shown here is derived from an EMBL/GenBank/DDBJ whole genome shotgun (WGS) entry which is preliminary data.</text>
</comment>
<dbReference type="PANTHER" id="PTHR48012">
    <property type="entry name" value="STERILE20-LIKE KINASE, ISOFORM B-RELATED"/>
    <property type="match status" value="1"/>
</dbReference>
<dbReference type="InterPro" id="IPR017441">
    <property type="entry name" value="Protein_kinase_ATP_BS"/>
</dbReference>
<comment type="similarity">
    <text evidence="1">Belongs to the protein kinase superfamily. STE Ser/Thr protein kinase family. STE20 subfamily.</text>
</comment>
<protein>
    <recommendedName>
        <fullName evidence="2">non-specific serine/threonine protein kinase</fullName>
        <ecNumber evidence="2">2.7.11.1</ecNumber>
    </recommendedName>
</protein>
<gene>
    <name evidence="9" type="primary">MAP4K1</name>
    <name evidence="9" type="ORF">DERP_011211</name>
</gene>
<dbReference type="GO" id="GO:0016301">
    <property type="term" value="F:kinase activity"/>
    <property type="evidence" value="ECO:0007669"/>
    <property type="project" value="UniProtKB-KW"/>
</dbReference>
<dbReference type="Pfam" id="PF00069">
    <property type="entry name" value="Pkinase"/>
    <property type="match status" value="1"/>
</dbReference>
<keyword evidence="9" id="KW-0808">Transferase</keyword>
<dbReference type="InterPro" id="IPR001180">
    <property type="entry name" value="CNH_dom"/>
</dbReference>
<feature type="region of interest" description="Disordered" evidence="6">
    <location>
        <begin position="1"/>
        <end position="25"/>
    </location>
</feature>
<feature type="compositionally biased region" description="Polar residues" evidence="6">
    <location>
        <begin position="330"/>
        <end position="345"/>
    </location>
</feature>
<feature type="domain" description="Protein kinase" evidence="7">
    <location>
        <begin position="36"/>
        <end position="293"/>
    </location>
</feature>
<dbReference type="EMBL" id="NJHN03000051">
    <property type="protein sequence ID" value="KAH9420295.1"/>
    <property type="molecule type" value="Genomic_DNA"/>
</dbReference>
<dbReference type="PROSITE" id="PS50219">
    <property type="entry name" value="CNH"/>
    <property type="match status" value="1"/>
</dbReference>
<evidence type="ECO:0000256" key="6">
    <source>
        <dbReference type="SAM" id="MobiDB-lite"/>
    </source>
</evidence>
<dbReference type="Gene3D" id="1.10.510.10">
    <property type="entry name" value="Transferase(Phosphotransferase) domain 1"/>
    <property type="match status" value="1"/>
</dbReference>
<sequence>MAISYSPSSSSSSLTNGQNHNQNHLDISRRNPQEEFDLLHRVGSGTYGDVYKAKRHSTGEIAAVKIIKLEPGDDFSIIQQEIRMMKDCRHPNIVAFFGSYLRRDKLWICMEYCGGGSLQDIYHCTGPLSEEQIAYVIRETLKGLHYLHSVGKIHRDVKGANILLTEGGDVKLADFGVSAQITATISKRKSFIGTPYWMAPEVAAVERKGGYNHQCDIWAIGITAIELAELQPPMFDLHPMRALFLMSKSNFKPPTLKDKARWSQEFHQFVKMALTKNPKKRPSAEQLILHRFLFPRPELTRELIKELLERVNNPQNYHSNDDEEDETYEEAQQSLPPQRISSKRSVQYDDSKALGWNNNNNNNHTPNQANRSNFFNNYHQQQQQYSPSPSPISLSSSAAQQQQQQNRELHSVRQYSTPSPLIVTRVQMPGDNNNNNNNNCSKQQTSSITTTNDCDNIQSSSSSNNNNHLYQGKLKSKSIIVDASSTSSLNENRGRKSLLEIVDEELLNRGHSDSLTAYDQLYSSQQTLPIDSCSSLSASHPPSKICYRNKLLQQQQQQQQHHLNSNRFATNFIHHQQNYRQRSESCCRELFSQQQQIDDSSRQRYFNLNQQQQQHHLQANNYPTNLFALKSSGFYGGSSYDLNFTDTTSTNNVVVAAAANNSNKQSIFRGWDRENFFNSIGRDRAARLLFKSSPRYRQQQQQNYCSSQILDDPEPLVPRPSNNNNKQFTSQPSPSLIINQQQQQSSYNNSITTNELYRDIVNVFPKELSPKQRRSSSRFLSDTIATTSTILGNYNTTAESSSSNMNCQQQQSSSSSSRQRRPLSVNLNDESYLNWSANTIDEILSNVCNDNQRLVKKIVTSRISIDNNNDNDNNDGNNLLNNQQQRRHSKLHNNNDNNDQQEDDDEQNSDNNPPPPPAPPLPENFILPSSNMNLDDDDNNVNNDDDDDSLLSKIPPEVPPRQRRNRNGLKTNQNNLITSSSTTTTTTTTTTSISSKSLNNKSNRQSISINNPHNYVNGLPPTPKVHMGACFSKVFNECPLKIHCAANWVHPDTHDQHILLGCDEGIYCLNLNELHDATLDQLFPRRTIWLYVVKNVLMSISGKTSQLYRHDLVQLYSKKNLNFGLPSSVDSMINRIPGKFMPRKFMLASQRVPDTKGCLKCCVGRNSHNGYKYLCSITQNSILLMQWYNPLNKFMQLKTFEHYFPPSKPLYLLEMLISPDMDYPLLCTDVKRTNDPKQFDLTIINLNRNSNAIWFDRDRTLDNDCSSQRSNLALGGGDMDSFGDGTETMVPMNRSNKNALNPICVKQLDSDTILIAYENLVKLVDLNGRLKSSREKPSEFEFDFNIDSIVTSTDSVLAFHTYGMAGRSFINNEIVQDIQDPSRCFKMIGADDQIVILESRPSNSNTPDVPSNLYILTGHENSY</sequence>
<feature type="region of interest" description="Disordered" evidence="6">
    <location>
        <begin position="314"/>
        <end position="469"/>
    </location>
</feature>
<dbReference type="SMART" id="SM00220">
    <property type="entry name" value="S_TKc"/>
    <property type="match status" value="1"/>
</dbReference>
<evidence type="ECO:0000256" key="4">
    <source>
        <dbReference type="ARBA" id="ARBA00022840"/>
    </source>
</evidence>
<organism evidence="9 10">
    <name type="scientific">Dermatophagoides pteronyssinus</name>
    <name type="common">European house dust mite</name>
    <dbReference type="NCBI Taxonomy" id="6956"/>
    <lineage>
        <taxon>Eukaryota</taxon>
        <taxon>Metazoa</taxon>
        <taxon>Ecdysozoa</taxon>
        <taxon>Arthropoda</taxon>
        <taxon>Chelicerata</taxon>
        <taxon>Arachnida</taxon>
        <taxon>Acari</taxon>
        <taxon>Acariformes</taxon>
        <taxon>Sarcoptiformes</taxon>
        <taxon>Astigmata</taxon>
        <taxon>Psoroptidia</taxon>
        <taxon>Analgoidea</taxon>
        <taxon>Pyroglyphidae</taxon>
        <taxon>Dermatophagoidinae</taxon>
        <taxon>Dermatophagoides</taxon>
    </lineage>
</organism>
<evidence type="ECO:0000259" key="7">
    <source>
        <dbReference type="PROSITE" id="PS50011"/>
    </source>
</evidence>
<feature type="region of interest" description="Disordered" evidence="6">
    <location>
        <begin position="795"/>
        <end position="825"/>
    </location>
</feature>
<feature type="compositionally biased region" description="Polar residues" evidence="6">
    <location>
        <begin position="364"/>
        <end position="379"/>
    </location>
</feature>
<feature type="region of interest" description="Disordered" evidence="6">
    <location>
        <begin position="709"/>
        <end position="733"/>
    </location>
</feature>
<feature type="compositionally biased region" description="Polar residues" evidence="6">
    <location>
        <begin position="440"/>
        <end position="458"/>
    </location>
</feature>
<keyword evidence="4 5" id="KW-0067">ATP-binding</keyword>
<dbReference type="PANTHER" id="PTHR48012:SF18">
    <property type="entry name" value="HAPPYHOUR, ISOFORM A"/>
    <property type="match status" value="1"/>
</dbReference>
<feature type="binding site" evidence="5">
    <location>
        <position position="65"/>
    </location>
    <ligand>
        <name>ATP</name>
        <dbReference type="ChEBI" id="CHEBI:30616"/>
    </ligand>
</feature>
<feature type="compositionally biased region" description="Polar residues" evidence="6">
    <location>
        <begin position="720"/>
        <end position="729"/>
    </location>
</feature>
<keyword evidence="3 5" id="KW-0547">Nucleotide-binding</keyword>